<dbReference type="InterPro" id="IPR039420">
    <property type="entry name" value="WalR-like"/>
</dbReference>
<dbReference type="PANTHER" id="PTHR48111">
    <property type="entry name" value="REGULATOR OF RPOS"/>
    <property type="match status" value="1"/>
</dbReference>
<dbReference type="InterPro" id="IPR011006">
    <property type="entry name" value="CheY-like_superfamily"/>
</dbReference>
<dbReference type="InterPro" id="IPR001789">
    <property type="entry name" value="Sig_transdc_resp-reg_receiver"/>
</dbReference>
<dbReference type="InterPro" id="IPR036388">
    <property type="entry name" value="WH-like_DNA-bd_sf"/>
</dbReference>
<evidence type="ECO:0000259" key="11">
    <source>
        <dbReference type="PROSITE" id="PS51755"/>
    </source>
</evidence>
<keyword evidence="6 9" id="KW-0238">DNA-binding</keyword>
<dbReference type="Proteomes" id="UP001200430">
    <property type="component" value="Unassembled WGS sequence"/>
</dbReference>
<name>A0ABS9ERN6_9BACT</name>
<protein>
    <submittedName>
        <fullName evidence="12">Response regulator transcription factor</fullName>
    </submittedName>
</protein>
<evidence type="ECO:0000256" key="1">
    <source>
        <dbReference type="ARBA" id="ARBA00004496"/>
    </source>
</evidence>
<evidence type="ECO:0000256" key="8">
    <source>
        <dbReference type="PROSITE-ProRule" id="PRU00169"/>
    </source>
</evidence>
<dbReference type="PROSITE" id="PS50110">
    <property type="entry name" value="RESPONSE_REGULATORY"/>
    <property type="match status" value="1"/>
</dbReference>
<evidence type="ECO:0000256" key="9">
    <source>
        <dbReference type="PROSITE-ProRule" id="PRU01091"/>
    </source>
</evidence>
<feature type="modified residue" description="4-aspartylphosphate" evidence="8">
    <location>
        <position position="52"/>
    </location>
</feature>
<gene>
    <name evidence="12" type="ORF">L2W38_10225</name>
</gene>
<dbReference type="SMART" id="SM00862">
    <property type="entry name" value="Trans_reg_C"/>
    <property type="match status" value="1"/>
</dbReference>
<evidence type="ECO:0000313" key="12">
    <source>
        <dbReference type="EMBL" id="MCF4143186.1"/>
    </source>
</evidence>
<dbReference type="Pfam" id="PF00072">
    <property type="entry name" value="Response_reg"/>
    <property type="match status" value="1"/>
</dbReference>
<evidence type="ECO:0000259" key="10">
    <source>
        <dbReference type="PROSITE" id="PS50110"/>
    </source>
</evidence>
<keyword evidence="7" id="KW-0804">Transcription</keyword>
<dbReference type="CDD" id="cd00383">
    <property type="entry name" value="trans_reg_C"/>
    <property type="match status" value="1"/>
</dbReference>
<feature type="domain" description="OmpR/PhoB-type" evidence="11">
    <location>
        <begin position="125"/>
        <end position="224"/>
    </location>
</feature>
<dbReference type="InterPro" id="IPR001867">
    <property type="entry name" value="OmpR/PhoB-type_DNA-bd"/>
</dbReference>
<dbReference type="Gene3D" id="3.40.50.2300">
    <property type="match status" value="1"/>
</dbReference>
<keyword evidence="5" id="KW-0805">Transcription regulation</keyword>
<evidence type="ECO:0000256" key="7">
    <source>
        <dbReference type="ARBA" id="ARBA00023163"/>
    </source>
</evidence>
<dbReference type="PROSITE" id="PS51755">
    <property type="entry name" value="OMPR_PHOB"/>
    <property type="match status" value="1"/>
</dbReference>
<dbReference type="SMART" id="SM00448">
    <property type="entry name" value="REC"/>
    <property type="match status" value="1"/>
</dbReference>
<proteinExistence type="predicted"/>
<accession>A0ABS9ERN6</accession>
<keyword evidence="2" id="KW-0963">Cytoplasm</keyword>
<keyword evidence="4" id="KW-0902">Two-component regulatory system</keyword>
<evidence type="ECO:0000313" key="13">
    <source>
        <dbReference type="Proteomes" id="UP001200430"/>
    </source>
</evidence>
<dbReference type="SUPFAM" id="SSF52172">
    <property type="entry name" value="CheY-like"/>
    <property type="match status" value="1"/>
</dbReference>
<feature type="domain" description="Response regulatory" evidence="10">
    <location>
        <begin position="3"/>
        <end position="116"/>
    </location>
</feature>
<comment type="subcellular location">
    <subcellularLocation>
        <location evidence="1">Cytoplasm</location>
    </subcellularLocation>
</comment>
<organism evidence="12 13">
    <name type="scientific">Dethiosulfovibrio marinus</name>
    <dbReference type="NCBI Taxonomy" id="133532"/>
    <lineage>
        <taxon>Bacteria</taxon>
        <taxon>Thermotogati</taxon>
        <taxon>Synergistota</taxon>
        <taxon>Synergistia</taxon>
        <taxon>Synergistales</taxon>
        <taxon>Dethiosulfovibrionaceae</taxon>
        <taxon>Dethiosulfovibrio</taxon>
    </lineage>
</organism>
<dbReference type="PANTHER" id="PTHR48111:SF39">
    <property type="entry name" value="TRANSCRIPTIONAL REGULATORY PROTEIN CPXR"/>
    <property type="match status" value="1"/>
</dbReference>
<sequence>MDKILVVDDDRELGELLMEYLGGEGFQVSLSYDGKNGAFEAAAGKHDLVVLDVMLPGQSGFEALKEIRRTSSIPVIMLTAKGDEVDRVLGLEMGADDYLPKPFSPRELLARVRAVMRRRNGPSDPERLTVDDLEMFVRSRQVMLDGIIVDLTSMEFRLLEVLLRSAGQVVSRDKLFRKVLERSAAPFDRSLDMHVSNLRKKLGPHEDGTDRIRTVRGEGYLYTLPVS</sequence>
<dbReference type="EMBL" id="JAKGUD010000011">
    <property type="protein sequence ID" value="MCF4143186.1"/>
    <property type="molecule type" value="Genomic_DNA"/>
</dbReference>
<evidence type="ECO:0000256" key="4">
    <source>
        <dbReference type="ARBA" id="ARBA00023012"/>
    </source>
</evidence>
<dbReference type="Gene3D" id="1.10.10.10">
    <property type="entry name" value="Winged helix-like DNA-binding domain superfamily/Winged helix DNA-binding domain"/>
    <property type="match status" value="1"/>
</dbReference>
<evidence type="ECO:0000256" key="3">
    <source>
        <dbReference type="ARBA" id="ARBA00022553"/>
    </source>
</evidence>
<dbReference type="Pfam" id="PF00486">
    <property type="entry name" value="Trans_reg_C"/>
    <property type="match status" value="1"/>
</dbReference>
<reference evidence="12 13" key="1">
    <citation type="submission" date="2022-01" db="EMBL/GenBank/DDBJ databases">
        <title>Dethiosulfovibrio faecalis sp. nov., a novel proteolytic, non-sulfur-reducing bacterium isolated from a marine aquaculture solid waste bioreactor.</title>
        <authorList>
            <person name="Grabowski S."/>
            <person name="Apolinario E."/>
            <person name="Schneider N."/>
            <person name="Marshall C.W."/>
            <person name="Sowers K.R."/>
        </authorList>
    </citation>
    <scope>NUCLEOTIDE SEQUENCE [LARGE SCALE GENOMIC DNA]</scope>
    <source>
        <strain evidence="12 13">DSM 12537</strain>
    </source>
</reference>
<comment type="caution">
    <text evidence="12">The sequence shown here is derived from an EMBL/GenBank/DDBJ whole genome shotgun (WGS) entry which is preliminary data.</text>
</comment>
<keyword evidence="13" id="KW-1185">Reference proteome</keyword>
<evidence type="ECO:0000256" key="6">
    <source>
        <dbReference type="ARBA" id="ARBA00023125"/>
    </source>
</evidence>
<feature type="DNA-binding region" description="OmpR/PhoB-type" evidence="9">
    <location>
        <begin position="125"/>
        <end position="224"/>
    </location>
</feature>
<keyword evidence="3 8" id="KW-0597">Phosphoprotein</keyword>
<dbReference type="Gene3D" id="6.10.250.690">
    <property type="match status" value="1"/>
</dbReference>
<dbReference type="RefSeq" id="WP_236099890.1">
    <property type="nucleotide sequence ID" value="NZ_JAKGUD010000011.1"/>
</dbReference>
<evidence type="ECO:0000256" key="5">
    <source>
        <dbReference type="ARBA" id="ARBA00023015"/>
    </source>
</evidence>
<evidence type="ECO:0000256" key="2">
    <source>
        <dbReference type="ARBA" id="ARBA00022490"/>
    </source>
</evidence>